<dbReference type="FunCoup" id="A0A2P6NHP9">
    <property type="interactions" value="293"/>
</dbReference>
<dbReference type="Pfam" id="PF00581">
    <property type="entry name" value="Rhodanese"/>
    <property type="match status" value="1"/>
</dbReference>
<dbReference type="FunFam" id="3.40.250.10:FF:000014">
    <property type="entry name" value="Adenylyltransferase and sulfurtransferase MOCS3"/>
    <property type="match status" value="1"/>
</dbReference>
<feature type="binding site" evidence="10">
    <location>
        <position position="288"/>
    </location>
    <ligand>
        <name>ATP</name>
        <dbReference type="ChEBI" id="CHEBI:30616"/>
    </ligand>
</feature>
<comment type="pathway">
    <text evidence="10">tRNA modification; 5-methoxycarbonylmethyl-2-thiouridine-tRNA biosynthesis.</text>
</comment>
<evidence type="ECO:0000256" key="7">
    <source>
        <dbReference type="ARBA" id="ARBA00022833"/>
    </source>
</evidence>
<feature type="binding site" evidence="10">
    <location>
        <position position="472"/>
    </location>
    <ligand>
        <name>Zn(2+)</name>
        <dbReference type="ChEBI" id="CHEBI:29105"/>
    </ligand>
</feature>
<evidence type="ECO:0000256" key="1">
    <source>
        <dbReference type="ARBA" id="ARBA00004514"/>
    </source>
</evidence>
<dbReference type="GO" id="GO:0046872">
    <property type="term" value="F:metal ion binding"/>
    <property type="evidence" value="ECO:0007669"/>
    <property type="project" value="UniProtKB-KW"/>
</dbReference>
<feature type="binding site" evidence="10">
    <location>
        <begin position="356"/>
        <end position="357"/>
    </location>
    <ligand>
        <name>ATP</name>
        <dbReference type="ChEBI" id="CHEBI:30616"/>
    </ligand>
</feature>
<evidence type="ECO:0000256" key="2">
    <source>
        <dbReference type="ARBA" id="ARBA00022490"/>
    </source>
</evidence>
<evidence type="ECO:0000259" key="13">
    <source>
        <dbReference type="PROSITE" id="PS50206"/>
    </source>
</evidence>
<evidence type="ECO:0000313" key="14">
    <source>
        <dbReference type="EMBL" id="PRP83480.1"/>
    </source>
</evidence>
<feature type="coiled-coil region" evidence="11">
    <location>
        <begin position="180"/>
        <end position="214"/>
    </location>
</feature>
<dbReference type="PANTHER" id="PTHR10953:SF102">
    <property type="entry name" value="ADENYLYLTRANSFERASE AND SULFURTRANSFERASE MOCS3"/>
    <property type="match status" value="1"/>
</dbReference>
<dbReference type="InterPro" id="IPR045886">
    <property type="entry name" value="ThiF/MoeB/HesA"/>
</dbReference>
<keyword evidence="3 10" id="KW-0808">Transferase</keyword>
<dbReference type="GO" id="GO:0005524">
    <property type="term" value="F:ATP binding"/>
    <property type="evidence" value="ECO:0007669"/>
    <property type="project" value="UniProtKB-KW"/>
</dbReference>
<feature type="active site" description="Cysteine persulfide intermediate; for sulfurtransferase activity" evidence="10">
    <location>
        <position position="575"/>
    </location>
</feature>
<dbReference type="EMBL" id="MDYQ01000081">
    <property type="protein sequence ID" value="PRP83480.1"/>
    <property type="molecule type" value="Genomic_DNA"/>
</dbReference>
<dbReference type="GO" id="GO:0005829">
    <property type="term" value="C:cytosol"/>
    <property type="evidence" value="ECO:0007669"/>
    <property type="project" value="UniProtKB-SubCell"/>
</dbReference>
<dbReference type="NCBIfam" id="NF004281">
    <property type="entry name" value="PRK05690.1"/>
    <property type="match status" value="1"/>
</dbReference>
<evidence type="ECO:0000256" key="3">
    <source>
        <dbReference type="ARBA" id="ARBA00022679"/>
    </source>
</evidence>
<dbReference type="SMART" id="SM00450">
    <property type="entry name" value="RHOD"/>
    <property type="match status" value="1"/>
</dbReference>
<dbReference type="PROSITE" id="PS50206">
    <property type="entry name" value="RHODANESE_3"/>
    <property type="match status" value="1"/>
</dbReference>
<proteinExistence type="inferred from homology"/>
<dbReference type="EC" id="2.8.1.-" evidence="10"/>
<keyword evidence="15" id="KW-1185">Reference proteome</keyword>
<dbReference type="InterPro" id="IPR035985">
    <property type="entry name" value="Ubiquitin-activating_enz"/>
</dbReference>
<dbReference type="HAMAP" id="MF_03049">
    <property type="entry name" value="MOCS3_Uba4"/>
    <property type="match status" value="1"/>
</dbReference>
<evidence type="ECO:0000313" key="15">
    <source>
        <dbReference type="Proteomes" id="UP000241769"/>
    </source>
</evidence>
<dbReference type="InterPro" id="IPR036873">
    <property type="entry name" value="Rhodanese-like_dom_sf"/>
</dbReference>
<keyword evidence="5 10" id="KW-0479">Metal-binding</keyword>
<dbReference type="CDD" id="cd00757">
    <property type="entry name" value="ThiF_MoeB_HesA_family"/>
    <property type="match status" value="1"/>
</dbReference>
<dbReference type="UniPathway" id="UPA00988"/>
<dbReference type="AlphaFoldDB" id="A0A2P6NHP9"/>
<feature type="binding site" evidence="10">
    <location>
        <position position="267"/>
    </location>
    <ligand>
        <name>ATP</name>
        <dbReference type="ChEBI" id="CHEBI:30616"/>
    </ligand>
</feature>
<dbReference type="InterPro" id="IPR028885">
    <property type="entry name" value="MOCS3/Uba4"/>
</dbReference>
<keyword evidence="4 10" id="KW-0819">tRNA processing</keyword>
<evidence type="ECO:0000256" key="10">
    <source>
        <dbReference type="HAMAP-Rule" id="MF_03049"/>
    </source>
</evidence>
<dbReference type="InParanoid" id="A0A2P6NHP9"/>
<dbReference type="Proteomes" id="UP000241769">
    <property type="component" value="Unassembled WGS sequence"/>
</dbReference>
<evidence type="ECO:0000256" key="6">
    <source>
        <dbReference type="ARBA" id="ARBA00022741"/>
    </source>
</evidence>
<feature type="domain" description="Rhodanese" evidence="13">
    <location>
        <begin position="522"/>
        <end position="615"/>
    </location>
</feature>
<dbReference type="Pfam" id="PF00899">
    <property type="entry name" value="ThiF"/>
    <property type="match status" value="1"/>
</dbReference>
<dbReference type="OrthoDB" id="10261062at2759"/>
<evidence type="ECO:0000256" key="12">
    <source>
        <dbReference type="SAM" id="MobiDB-lite"/>
    </source>
</evidence>
<keyword evidence="8 10" id="KW-0067">ATP-binding</keyword>
<organism evidence="14 15">
    <name type="scientific">Planoprotostelium fungivorum</name>
    <dbReference type="NCBI Taxonomy" id="1890364"/>
    <lineage>
        <taxon>Eukaryota</taxon>
        <taxon>Amoebozoa</taxon>
        <taxon>Evosea</taxon>
        <taxon>Variosea</taxon>
        <taxon>Cavosteliida</taxon>
        <taxon>Cavosteliaceae</taxon>
        <taxon>Planoprotostelium</taxon>
    </lineage>
</organism>
<dbReference type="InterPro" id="IPR000594">
    <property type="entry name" value="ThiF_NAD_FAD-bd"/>
</dbReference>
<reference evidence="14 15" key="1">
    <citation type="journal article" date="2018" name="Genome Biol. Evol.">
        <title>Multiple Roots of Fruiting Body Formation in Amoebozoa.</title>
        <authorList>
            <person name="Hillmann F."/>
            <person name="Forbes G."/>
            <person name="Novohradska S."/>
            <person name="Ferling I."/>
            <person name="Riege K."/>
            <person name="Groth M."/>
            <person name="Westermann M."/>
            <person name="Marz M."/>
            <person name="Spaller T."/>
            <person name="Winckler T."/>
            <person name="Schaap P."/>
            <person name="Glockner G."/>
        </authorList>
    </citation>
    <scope>NUCLEOTIDE SEQUENCE [LARGE SCALE GENOMIC DNA]</scope>
    <source>
        <strain evidence="14 15">Jena</strain>
    </source>
</reference>
<keyword evidence="7 10" id="KW-0862">Zinc</keyword>
<comment type="caution">
    <text evidence="14">The sequence shown here is derived from an EMBL/GenBank/DDBJ whole genome shotgun (WGS) entry which is preliminary data.</text>
</comment>
<dbReference type="InterPro" id="IPR001763">
    <property type="entry name" value="Rhodanese-like_dom"/>
</dbReference>
<feature type="active site" description="Glycyl thioester intermediate; for adenylyltransferase activity" evidence="10">
    <location>
        <position position="414"/>
    </location>
</feature>
<dbReference type="GO" id="GO:0002143">
    <property type="term" value="P:tRNA wobble position uridine thiolation"/>
    <property type="evidence" value="ECO:0007669"/>
    <property type="project" value="InterPro"/>
</dbReference>
<keyword evidence="14" id="KW-0548">Nucleotidyltransferase</keyword>
<name>A0A2P6NHP9_9EUKA</name>
<protein>
    <recommendedName>
        <fullName evidence="10">Adenylyltransferase and sulfurtransferase MOCS3 homolog</fullName>
    </recommendedName>
    <alternativeName>
        <fullName evidence="10">UBA4 homolog</fullName>
    </alternativeName>
    <alternativeName>
        <fullName evidence="10">Ubiquitin-like protein activator 4 homolog</fullName>
    </alternativeName>
    <domain>
        <recommendedName>
            <fullName evidence="10">Adenylyltransferase</fullName>
            <ecNumber evidence="10">2.7.7.-</ecNumber>
        </recommendedName>
    </domain>
    <domain>
        <recommendedName>
            <fullName evidence="10">Sulfurtransferase</fullName>
            <ecNumber evidence="10">2.8.1.-</ecNumber>
        </recommendedName>
    </domain>
</protein>
<keyword evidence="6 10" id="KW-0547">Nucleotide-binding</keyword>
<dbReference type="EC" id="2.7.7.-" evidence="10"/>
<feature type="binding site" evidence="10">
    <location>
        <position position="400"/>
    </location>
    <ligand>
        <name>Zn(2+)</name>
        <dbReference type="ChEBI" id="CHEBI:29105"/>
    </ligand>
</feature>
<dbReference type="Gene3D" id="3.40.50.720">
    <property type="entry name" value="NAD(P)-binding Rossmann-like Domain"/>
    <property type="match status" value="1"/>
</dbReference>
<accession>A0A2P6NHP9</accession>
<keyword evidence="2 10" id="KW-0963">Cytoplasm</keyword>
<sequence length="617" mass="67783">MDRRFIPDLNPRAFGPDTQTGGWASNSAIEAPGLYEPRKARRIDMGGLFPPRDTVMSALPRLSPCRPALVERMARMESCILVVKDREVRLSNGCNKISRFERPSDCQSIPENSPPLLQKTILLRQEAQQRTTSRVTLCEPIEMSNEAPGARDLTAKQRRKQRDLYFQLQLLCRGNSKIDMADHQEAITRLTEENNALKKRVAELEALLDLKKEDDSSRAIVPDSSSVDTLNNAEISRYGRQLIMPEIGMQGQKKIKKSSVLIIGAGGLGSPVSLYLAGAGIGRIGILDFDTVEASNLHRQVIHKESSVGIPKAISAGRAIREFNSLVKVEEHVTAFTTDNALGLVSRYDIIVDATDNVATRYLINDACVLSNKPLVSAAALRMDGQVTVYHHNGGPCYRCLYPSPPPAETVTDCSNGGVLGVVPGIVGCIQALEVIKIAAGTGESMSQKLLLFDGMSPRYTMVKLRPRNKECAVCGDSPSVTGLIDYKSFCGSSYDDKPCTRSILDASLSVSCEDYVAHLKGGEEFVLLDVREPVQYDICSLPQSKNVSLHDMKRDPAIITDMISDKDKKVFCLCRRGNDSQSAVKFMKELGYTNVFNISGGLSSWSKDIDPNFPVY</sequence>
<comment type="similarity">
    <text evidence="10">In the N-terminal section; belongs to the HesA/MoeB/ThiF family. UBA4 subfamily.</text>
</comment>
<evidence type="ECO:0000256" key="11">
    <source>
        <dbReference type="SAM" id="Coils"/>
    </source>
</evidence>
<feature type="binding site" evidence="10">
    <location>
        <position position="397"/>
    </location>
    <ligand>
        <name>Zn(2+)</name>
        <dbReference type="ChEBI" id="CHEBI:29105"/>
    </ligand>
</feature>
<dbReference type="SUPFAM" id="SSF69572">
    <property type="entry name" value="Activating enzymes of the ubiquitin-like proteins"/>
    <property type="match status" value="1"/>
</dbReference>
<dbReference type="STRING" id="1890364.A0A2P6NHP9"/>
<dbReference type="Gene3D" id="3.40.250.10">
    <property type="entry name" value="Rhodanese-like domain"/>
    <property type="match status" value="1"/>
</dbReference>
<dbReference type="PANTHER" id="PTHR10953">
    <property type="entry name" value="UBIQUITIN-ACTIVATING ENZYME E1"/>
    <property type="match status" value="1"/>
</dbReference>
<feature type="binding site" evidence="10">
    <location>
        <begin position="295"/>
        <end position="299"/>
    </location>
    <ligand>
        <name>ATP</name>
        <dbReference type="ChEBI" id="CHEBI:30616"/>
    </ligand>
</feature>
<dbReference type="GO" id="GO:0042292">
    <property type="term" value="F:URM1 activating enzyme activity"/>
    <property type="evidence" value="ECO:0007669"/>
    <property type="project" value="TreeGrafter"/>
</dbReference>
<comment type="cofactor">
    <cofactor evidence="10">
        <name>Zn(2+)</name>
        <dbReference type="ChEBI" id="CHEBI:29105"/>
    </cofactor>
    <text evidence="10">Binds 1 zinc ion per subunit.</text>
</comment>
<dbReference type="GO" id="GO:0004792">
    <property type="term" value="F:thiosulfate-cyanide sulfurtransferase activity"/>
    <property type="evidence" value="ECO:0007669"/>
    <property type="project" value="TreeGrafter"/>
</dbReference>
<gene>
    <name evidence="14" type="ORF">PROFUN_04354</name>
</gene>
<comment type="function">
    <text evidence="10">Plays a central role in 2-thiolation of mcm(5)S(2)U at tRNA wobble positions of cytosolic tRNA(Lys), tRNA(Glu) and tRNA(Gln). Acts by mediating the C-terminal thiocarboxylation of the sulfur carrier URM1. Its N-terminus first activates URM1 as acyl-adenylate (-COAMP), then the persulfide sulfur on the catalytic cysteine is transferred to URM1 to form thiocarboxylation (-COSH) of its C-terminus. The reaction probably involves hydrogen sulfide that is generated from the persulfide intermediate and that acts as nucleophile towards URM1. Subsequently, a transient disulfide bond is formed. Does not use thiosulfate as sulfur donor; NFS1 probably acting as a sulfur donor for thiocarboxylation reactions.</text>
</comment>
<dbReference type="FunFam" id="3.40.50.720:FF:000033">
    <property type="entry name" value="Adenylyltransferase and sulfurtransferase MOCS3"/>
    <property type="match status" value="1"/>
</dbReference>
<keyword evidence="9 10" id="KW-0511">Multifunctional enzyme</keyword>
<evidence type="ECO:0000256" key="8">
    <source>
        <dbReference type="ARBA" id="ARBA00022840"/>
    </source>
</evidence>
<feature type="binding site" evidence="10">
    <location>
        <position position="475"/>
    </location>
    <ligand>
        <name>Zn(2+)</name>
        <dbReference type="ChEBI" id="CHEBI:29105"/>
    </ligand>
</feature>
<feature type="binding site" evidence="10">
    <location>
        <position position="312"/>
    </location>
    <ligand>
        <name>ATP</name>
        <dbReference type="ChEBI" id="CHEBI:30616"/>
    </ligand>
</feature>
<feature type="compositionally biased region" description="Polar residues" evidence="12">
    <location>
        <begin position="17"/>
        <end position="26"/>
    </location>
</feature>
<dbReference type="GO" id="GO:0070566">
    <property type="term" value="F:adenylyltransferase activity"/>
    <property type="evidence" value="ECO:0007669"/>
    <property type="project" value="InterPro"/>
</dbReference>
<comment type="subcellular location">
    <subcellularLocation>
        <location evidence="1">Cytoplasm</location>
        <location evidence="1">Cytosol</location>
    </subcellularLocation>
</comment>
<evidence type="ECO:0000256" key="5">
    <source>
        <dbReference type="ARBA" id="ARBA00022723"/>
    </source>
</evidence>
<feature type="region of interest" description="Disordered" evidence="12">
    <location>
        <begin position="1"/>
        <end position="26"/>
    </location>
</feature>
<evidence type="ECO:0000256" key="9">
    <source>
        <dbReference type="ARBA" id="ARBA00023268"/>
    </source>
</evidence>
<evidence type="ECO:0000256" key="4">
    <source>
        <dbReference type="ARBA" id="ARBA00022694"/>
    </source>
</evidence>
<keyword evidence="11" id="KW-0175">Coiled coil</keyword>